<accession>A0A6C0CSD7</accession>
<dbReference type="AlphaFoldDB" id="A0A6C0CSD7"/>
<proteinExistence type="predicted"/>
<reference evidence="1" key="1">
    <citation type="journal article" date="2020" name="Nature">
        <title>Giant virus diversity and host interactions through global metagenomics.</title>
        <authorList>
            <person name="Schulz F."/>
            <person name="Roux S."/>
            <person name="Paez-Espino D."/>
            <person name="Jungbluth S."/>
            <person name="Walsh D.A."/>
            <person name="Denef V.J."/>
            <person name="McMahon K.D."/>
            <person name="Konstantinidis K.T."/>
            <person name="Eloe-Fadrosh E.A."/>
            <person name="Kyrpides N.C."/>
            <person name="Woyke T."/>
        </authorList>
    </citation>
    <scope>NUCLEOTIDE SEQUENCE</scope>
    <source>
        <strain evidence="1">GVMAG-M-3300021963-12</strain>
    </source>
</reference>
<protein>
    <submittedName>
        <fullName evidence="1">Uncharacterized protein</fullName>
    </submittedName>
</protein>
<evidence type="ECO:0000313" key="1">
    <source>
        <dbReference type="EMBL" id="QHT07371.1"/>
    </source>
</evidence>
<name>A0A6C0CSD7_9ZZZZ</name>
<sequence>MGWIALTYSNDIPVCLWITARECCLVEVCLDERLFGDTIIRAEKVGKKYIISDIYIYNSTCIFASSTFQQRYEWTKELLSRFYKKGLAEFVHKSDLPENISLRGHEVYDFKEGSHGCFVELEHFEIVIKSEIPDVYTVKGKQGYVMVPDLKTSVFLRSKGGEFKLKCISQNGNWVCQEYIPELK</sequence>
<dbReference type="EMBL" id="MN739481">
    <property type="protein sequence ID" value="QHT07371.1"/>
    <property type="molecule type" value="Genomic_DNA"/>
</dbReference>
<organism evidence="1">
    <name type="scientific">viral metagenome</name>
    <dbReference type="NCBI Taxonomy" id="1070528"/>
    <lineage>
        <taxon>unclassified sequences</taxon>
        <taxon>metagenomes</taxon>
        <taxon>organismal metagenomes</taxon>
    </lineage>
</organism>